<dbReference type="Proteomes" id="UP000005237">
    <property type="component" value="Unassembled WGS sequence"/>
</dbReference>
<protein>
    <submittedName>
        <fullName evidence="1">Uncharacterized protein</fullName>
    </submittedName>
</protein>
<keyword evidence="2" id="KW-1185">Reference proteome</keyword>
<reference evidence="1" key="2">
    <citation type="submission" date="2022-06" db="UniProtKB">
        <authorList>
            <consortium name="EnsemblMetazoa"/>
        </authorList>
    </citation>
    <scope>IDENTIFICATION</scope>
    <source>
        <strain evidence="1">DF5081</strain>
    </source>
</reference>
<proteinExistence type="predicted"/>
<sequence length="110" mass="12724">MQKKPCGTFAEKLCPFSPLFVPALQHFPPFSWGLQNFPNHCRESTIKSFTYLPPNATFELAMMRITEQQFMEAQTLLDKARTYKSYSLENKLHFRIHSAMGSMGCRTPMI</sequence>
<organism evidence="1 2">
    <name type="scientific">Caenorhabditis japonica</name>
    <dbReference type="NCBI Taxonomy" id="281687"/>
    <lineage>
        <taxon>Eukaryota</taxon>
        <taxon>Metazoa</taxon>
        <taxon>Ecdysozoa</taxon>
        <taxon>Nematoda</taxon>
        <taxon>Chromadorea</taxon>
        <taxon>Rhabditida</taxon>
        <taxon>Rhabditina</taxon>
        <taxon>Rhabditomorpha</taxon>
        <taxon>Rhabditoidea</taxon>
        <taxon>Rhabditidae</taxon>
        <taxon>Peloderinae</taxon>
        <taxon>Caenorhabditis</taxon>
    </lineage>
</organism>
<reference evidence="2" key="1">
    <citation type="submission" date="2010-08" db="EMBL/GenBank/DDBJ databases">
        <authorList>
            <consortium name="Caenorhabditis japonica Sequencing Consortium"/>
            <person name="Wilson R.K."/>
        </authorList>
    </citation>
    <scope>NUCLEOTIDE SEQUENCE [LARGE SCALE GENOMIC DNA]</scope>
    <source>
        <strain evidence="2">DF5081</strain>
    </source>
</reference>
<evidence type="ECO:0000313" key="1">
    <source>
        <dbReference type="EnsemblMetazoa" id="CJA28266.1"/>
    </source>
</evidence>
<dbReference type="PANTHER" id="PTHR31859">
    <property type="entry name" value="TETRATRICOPEPTIDE REPEAT PROTEIN 39 FAMILY MEMBER"/>
    <property type="match status" value="1"/>
</dbReference>
<dbReference type="InterPro" id="IPR019412">
    <property type="entry name" value="IML2/TPR_39"/>
</dbReference>
<dbReference type="AlphaFoldDB" id="A0A8R1E8X6"/>
<dbReference type="EnsemblMetazoa" id="CJA28266.1">
    <property type="protein sequence ID" value="CJA28266.1"/>
    <property type="gene ID" value="WBGene00183840"/>
</dbReference>
<accession>A0A8R1E8X6</accession>
<name>A0A8R1E8X6_CAEJA</name>
<dbReference type="PANTHER" id="PTHR31859:SF9">
    <property type="entry name" value="TETRATRICOPEPTIDE REPEAT PROTEIN 39B"/>
    <property type="match status" value="1"/>
</dbReference>
<evidence type="ECO:0000313" key="2">
    <source>
        <dbReference type="Proteomes" id="UP000005237"/>
    </source>
</evidence>